<dbReference type="InParanoid" id="G3JCD6"/>
<dbReference type="RefSeq" id="XP_006668083.1">
    <property type="nucleotide sequence ID" value="XM_006668020.1"/>
</dbReference>
<name>G3JCD6_CORMM</name>
<organism evidence="1 2">
    <name type="scientific">Cordyceps militaris (strain CM01)</name>
    <name type="common">Caterpillar fungus</name>
    <dbReference type="NCBI Taxonomy" id="983644"/>
    <lineage>
        <taxon>Eukaryota</taxon>
        <taxon>Fungi</taxon>
        <taxon>Dikarya</taxon>
        <taxon>Ascomycota</taxon>
        <taxon>Pezizomycotina</taxon>
        <taxon>Sordariomycetes</taxon>
        <taxon>Hypocreomycetidae</taxon>
        <taxon>Hypocreales</taxon>
        <taxon>Cordycipitaceae</taxon>
        <taxon>Cordyceps</taxon>
    </lineage>
</organism>
<dbReference type="HOGENOM" id="CLU_2277346_0_0_1"/>
<dbReference type="EMBL" id="JH126400">
    <property type="protein sequence ID" value="EGX94597.1"/>
    <property type="molecule type" value="Genomic_DNA"/>
</dbReference>
<proteinExistence type="predicted"/>
<dbReference type="Proteomes" id="UP000001610">
    <property type="component" value="Unassembled WGS sequence"/>
</dbReference>
<sequence length="102" mass="10884">MSCIFIHSLASSRAWQCHVSATGAGDASHVLHGAVMPSVRLPTPARQGRPCAHHATGGKQPRRASHGIDLHAMLLVNHADEITGPPWRTTELGSPQSRIPVM</sequence>
<dbReference type="KEGG" id="cmt:CCM_02868"/>
<gene>
    <name evidence="1" type="ORF">CCM_02868</name>
</gene>
<protein>
    <submittedName>
        <fullName evidence="1">Uncharacterized protein</fullName>
    </submittedName>
</protein>
<dbReference type="GeneID" id="18164895"/>
<reference evidence="1 2" key="1">
    <citation type="journal article" date="2011" name="Genome Biol.">
        <title>Genome sequence of the insect pathogenic fungus Cordyceps militaris, a valued traditional Chinese medicine.</title>
        <authorList>
            <person name="Zheng P."/>
            <person name="Xia Y."/>
            <person name="Xiao G."/>
            <person name="Xiong C."/>
            <person name="Hu X."/>
            <person name="Zhang S."/>
            <person name="Zheng H."/>
            <person name="Huang Y."/>
            <person name="Zhou Y."/>
            <person name="Wang S."/>
            <person name="Zhao G.P."/>
            <person name="Liu X."/>
            <person name="St Leger R.J."/>
            <person name="Wang C."/>
        </authorList>
    </citation>
    <scope>NUCLEOTIDE SEQUENCE [LARGE SCALE GENOMIC DNA]</scope>
    <source>
        <strain evidence="1 2">CM01</strain>
    </source>
</reference>
<keyword evidence="2" id="KW-1185">Reference proteome</keyword>
<evidence type="ECO:0000313" key="1">
    <source>
        <dbReference type="EMBL" id="EGX94597.1"/>
    </source>
</evidence>
<evidence type="ECO:0000313" key="2">
    <source>
        <dbReference type="Proteomes" id="UP000001610"/>
    </source>
</evidence>
<dbReference type="AlphaFoldDB" id="G3JCD6"/>
<accession>G3JCD6</accession>
<dbReference type="VEuPathDB" id="FungiDB:CCM_02868"/>